<feature type="domain" description="DUF1707" evidence="1">
    <location>
        <begin position="7"/>
        <end position="59"/>
    </location>
</feature>
<name>A0A5C4VZQ7_9ACTN</name>
<dbReference type="OrthoDB" id="3748531at2"/>
<proteinExistence type="predicted"/>
<sequence>MDQHRDVRASDTDREATAERLRLAVEEGCLDFGEFDDRVGRAYRSVTRGELVELVADLPAPHRPSPAPAPVPRGLPRWLKVLWTGWVALLGVNIAVWAAVSASDPCPVDFWPKDLFPPALILAVVTTVTVARRRAATAEGP</sequence>
<dbReference type="Pfam" id="PF08044">
    <property type="entry name" value="DUF1707"/>
    <property type="match status" value="1"/>
</dbReference>
<comment type="caution">
    <text evidence="2">The sequence shown here is derived from an EMBL/GenBank/DDBJ whole genome shotgun (WGS) entry which is preliminary data.</text>
</comment>
<dbReference type="Proteomes" id="UP000312512">
    <property type="component" value="Unassembled WGS sequence"/>
</dbReference>
<dbReference type="PANTHER" id="PTHR40763">
    <property type="entry name" value="MEMBRANE PROTEIN-RELATED"/>
    <property type="match status" value="1"/>
</dbReference>
<accession>A0A5P9YZ25</accession>
<gene>
    <name evidence="2" type="ORF">FH608_033265</name>
</gene>
<keyword evidence="3" id="KW-1185">Reference proteome</keyword>
<dbReference type="InterPro" id="IPR012551">
    <property type="entry name" value="DUF1707_SHOCT-like"/>
</dbReference>
<reference evidence="2 3" key="1">
    <citation type="submission" date="2019-10" db="EMBL/GenBank/DDBJ databases">
        <title>Nonomuraea sp. nov., isolated from Phyllanthus amarus.</title>
        <authorList>
            <person name="Klykleung N."/>
            <person name="Tanasupawat S."/>
        </authorList>
    </citation>
    <scope>NUCLEOTIDE SEQUENCE [LARGE SCALE GENOMIC DNA]</scope>
    <source>
        <strain evidence="2 3">PA1-10</strain>
    </source>
</reference>
<dbReference type="RefSeq" id="WP_139634325.1">
    <property type="nucleotide sequence ID" value="NZ_CP045572.1"/>
</dbReference>
<evidence type="ECO:0000313" key="2">
    <source>
        <dbReference type="EMBL" id="KAB8190916.1"/>
    </source>
</evidence>
<dbReference type="PANTHER" id="PTHR40763:SF4">
    <property type="entry name" value="DUF1707 DOMAIN-CONTAINING PROTEIN"/>
    <property type="match status" value="1"/>
</dbReference>
<dbReference type="AlphaFoldDB" id="A0A5C4VZQ7"/>
<evidence type="ECO:0000313" key="3">
    <source>
        <dbReference type="Proteomes" id="UP000312512"/>
    </source>
</evidence>
<dbReference type="EMBL" id="VDLX02000014">
    <property type="protein sequence ID" value="KAB8190916.1"/>
    <property type="molecule type" value="Genomic_DNA"/>
</dbReference>
<accession>A0A5C4VZQ7</accession>
<evidence type="ECO:0000259" key="1">
    <source>
        <dbReference type="Pfam" id="PF08044"/>
    </source>
</evidence>
<organism evidence="2 3">
    <name type="scientific">Nonomuraea phyllanthi</name>
    <dbReference type="NCBI Taxonomy" id="2219224"/>
    <lineage>
        <taxon>Bacteria</taxon>
        <taxon>Bacillati</taxon>
        <taxon>Actinomycetota</taxon>
        <taxon>Actinomycetes</taxon>
        <taxon>Streptosporangiales</taxon>
        <taxon>Streptosporangiaceae</taxon>
        <taxon>Nonomuraea</taxon>
    </lineage>
</organism>
<protein>
    <submittedName>
        <fullName evidence="2">DUF1707 domain-containing protein</fullName>
    </submittedName>
</protein>